<dbReference type="Pfam" id="PF19305">
    <property type="entry name" value="MmgE_PrpD_C"/>
    <property type="match status" value="1"/>
</dbReference>
<dbReference type="InterPro" id="IPR042183">
    <property type="entry name" value="MmgE/PrpD_sf_1"/>
</dbReference>
<evidence type="ECO:0000259" key="2">
    <source>
        <dbReference type="Pfam" id="PF03972"/>
    </source>
</evidence>
<dbReference type="AlphaFoldDB" id="A0A1H6VP55"/>
<evidence type="ECO:0000313" key="4">
    <source>
        <dbReference type="EMBL" id="SEJ06439.1"/>
    </source>
</evidence>
<dbReference type="InterPro" id="IPR005656">
    <property type="entry name" value="MmgE_PrpD"/>
</dbReference>
<dbReference type="Proteomes" id="UP000199379">
    <property type="component" value="Unassembled WGS sequence"/>
</dbReference>
<dbReference type="Gene3D" id="1.10.4100.10">
    <property type="entry name" value="2-methylcitrate dehydratase PrpD"/>
    <property type="match status" value="1"/>
</dbReference>
<dbReference type="STRING" id="1227549.SAMN05444007_103244"/>
<organism evidence="4 5">
    <name type="scientific">Cribrihabitans marinus</name>
    <dbReference type="NCBI Taxonomy" id="1227549"/>
    <lineage>
        <taxon>Bacteria</taxon>
        <taxon>Pseudomonadati</taxon>
        <taxon>Pseudomonadota</taxon>
        <taxon>Alphaproteobacteria</taxon>
        <taxon>Rhodobacterales</taxon>
        <taxon>Paracoccaceae</taxon>
        <taxon>Cribrihabitans</taxon>
    </lineage>
</organism>
<feature type="domain" description="MmgE/PrpD C-terminal" evidence="3">
    <location>
        <begin position="263"/>
        <end position="409"/>
    </location>
</feature>
<dbReference type="SUPFAM" id="SSF103378">
    <property type="entry name" value="2-methylcitrate dehydratase PrpD"/>
    <property type="match status" value="1"/>
</dbReference>
<dbReference type="InterPro" id="IPR045336">
    <property type="entry name" value="MmgE_PrpD_N"/>
</dbReference>
<name>A0A1H6VP55_9RHOB</name>
<dbReference type="Gene3D" id="3.30.1330.120">
    <property type="entry name" value="2-methylcitrate dehydratase PrpD"/>
    <property type="match status" value="1"/>
</dbReference>
<reference evidence="4 5" key="1">
    <citation type="submission" date="2016-10" db="EMBL/GenBank/DDBJ databases">
        <authorList>
            <person name="de Groot N.N."/>
        </authorList>
    </citation>
    <scope>NUCLEOTIDE SEQUENCE [LARGE SCALE GENOMIC DNA]</scope>
    <source>
        <strain evidence="4 5">DSM 29340</strain>
    </source>
</reference>
<evidence type="ECO:0000256" key="1">
    <source>
        <dbReference type="ARBA" id="ARBA00006174"/>
    </source>
</evidence>
<dbReference type="InterPro" id="IPR045337">
    <property type="entry name" value="MmgE_PrpD_C"/>
</dbReference>
<gene>
    <name evidence="4" type="ORF">SAMN05444007_103244</name>
</gene>
<evidence type="ECO:0000313" key="5">
    <source>
        <dbReference type="Proteomes" id="UP000199379"/>
    </source>
</evidence>
<accession>A0A1H6VP55</accession>
<dbReference type="Pfam" id="PF03972">
    <property type="entry name" value="MmgE_PrpD_N"/>
    <property type="match status" value="1"/>
</dbReference>
<feature type="domain" description="MmgE/PrpD N-terminal" evidence="2">
    <location>
        <begin position="11"/>
        <end position="239"/>
    </location>
</feature>
<dbReference type="PANTHER" id="PTHR16943:SF8">
    <property type="entry name" value="2-METHYLCITRATE DEHYDRATASE"/>
    <property type="match status" value="1"/>
</dbReference>
<dbReference type="InterPro" id="IPR042188">
    <property type="entry name" value="MmgE/PrpD_sf_2"/>
</dbReference>
<proteinExistence type="inferred from homology"/>
<sequence>MTDFTSALCRFAADPVTTTATARLVTALSVLDWMAVGRAGVDEPVARILRGMVLDEAGAGQAQLFGQGRAPLRSAALVNGTTSHALDYDDTHFAHIGHPSVAVLPAALALAEQEDLALVELQEAALVGMEISVRVGLWLGRGHYQTGFHQTATAGAFGAAAAAGRLAGLSAAQMAQVLGLVATRAAGLKAQFGTMGKPFNAGIAASAGIEAVQLVRRGFVSNPAALDGAQGFGATHHGEGDAAAALHELGARWMFEDVRHKFHACCHGLHAVLEAARTLDIAEPEVAEMAVRSHPRWLSVCNQPAPETGLGAKFSFRTVLAMHATGRDTARLDSYSEAVCADPRLQRLRDRITVEGDDSLSETQAHLSVLRRDGKRVEAQHDLLAPMSLALREERVRNKAAKLIGGALSDEIWALLRQGGAARELAARLATGA</sequence>
<dbReference type="RefSeq" id="WP_092363693.1">
    <property type="nucleotide sequence ID" value="NZ_BMGV01000003.1"/>
</dbReference>
<dbReference type="InterPro" id="IPR036148">
    <property type="entry name" value="MmgE/PrpD_sf"/>
</dbReference>
<dbReference type="PANTHER" id="PTHR16943">
    <property type="entry name" value="2-METHYLCITRATE DEHYDRATASE-RELATED"/>
    <property type="match status" value="1"/>
</dbReference>
<dbReference type="EMBL" id="FNYD01000003">
    <property type="protein sequence ID" value="SEJ06439.1"/>
    <property type="molecule type" value="Genomic_DNA"/>
</dbReference>
<evidence type="ECO:0000259" key="3">
    <source>
        <dbReference type="Pfam" id="PF19305"/>
    </source>
</evidence>
<keyword evidence="5" id="KW-1185">Reference proteome</keyword>
<dbReference type="OrthoDB" id="9795089at2"/>
<comment type="similarity">
    <text evidence="1">Belongs to the PrpD family.</text>
</comment>
<protein>
    <submittedName>
        <fullName evidence="4">2-methylcitrate dehydratase PrpD</fullName>
    </submittedName>
</protein>
<dbReference type="GO" id="GO:0016829">
    <property type="term" value="F:lyase activity"/>
    <property type="evidence" value="ECO:0007669"/>
    <property type="project" value="InterPro"/>
</dbReference>